<dbReference type="STRING" id="1850246.LPB138_13365"/>
<feature type="domain" description="DUF4240" evidence="1">
    <location>
        <begin position="60"/>
        <end position="159"/>
    </location>
</feature>
<dbReference type="OrthoDB" id="1448476at2"/>
<accession>A0A1D8PAM5</accession>
<dbReference type="KEGG" id="lul:LPB138_13365"/>
<name>A0A1D8PAM5_9FLAO</name>
<organism evidence="2 3">
    <name type="scientific">Urechidicola croceus</name>
    <dbReference type="NCBI Taxonomy" id="1850246"/>
    <lineage>
        <taxon>Bacteria</taxon>
        <taxon>Pseudomonadati</taxon>
        <taxon>Bacteroidota</taxon>
        <taxon>Flavobacteriia</taxon>
        <taxon>Flavobacteriales</taxon>
        <taxon>Flavobacteriaceae</taxon>
        <taxon>Urechidicola</taxon>
    </lineage>
</organism>
<keyword evidence="3" id="KW-1185">Reference proteome</keyword>
<evidence type="ECO:0000313" key="2">
    <source>
        <dbReference type="EMBL" id="AOW21607.1"/>
    </source>
</evidence>
<gene>
    <name evidence="2" type="ORF">LPB138_13365</name>
</gene>
<dbReference type="Pfam" id="PF14024">
    <property type="entry name" value="DUF4240"/>
    <property type="match status" value="1"/>
</dbReference>
<protein>
    <recommendedName>
        <fullName evidence="1">DUF4240 domain-containing protein</fullName>
    </recommendedName>
</protein>
<evidence type="ECO:0000313" key="3">
    <source>
        <dbReference type="Proteomes" id="UP000176050"/>
    </source>
</evidence>
<dbReference type="EMBL" id="CP017478">
    <property type="protein sequence ID" value="AOW21607.1"/>
    <property type="molecule type" value="Genomic_DNA"/>
</dbReference>
<sequence>MKFTSIIIFTVIVLLIHYFKNKKLKEEDSKIDDKIDAHRRKELKKIIENRKERRIIEEYNEDDFWVIIDKFSDRSRENYKNHLGLIKDELNKCQPEKLIKIDNLLNRFYKDFLSHELTAAAFIIFGSSDIKGTYVLMNFLMTKGRVVFKSNCLNPNLIVGKNLDTVVGWTLSDIISEIYINKTKELIPIAKKVNINEIKGEVWTEDQLPSKFPQLWMNYA</sequence>
<dbReference type="AlphaFoldDB" id="A0A1D8PAM5"/>
<dbReference type="InterPro" id="IPR025334">
    <property type="entry name" value="DUF4240"/>
</dbReference>
<proteinExistence type="predicted"/>
<evidence type="ECO:0000259" key="1">
    <source>
        <dbReference type="Pfam" id="PF14024"/>
    </source>
</evidence>
<reference evidence="2 3" key="1">
    <citation type="submission" date="2016-10" db="EMBL/GenBank/DDBJ databases">
        <title>Lutibacter sp. LPB0138, isolated from marine gastropod.</title>
        <authorList>
            <person name="Kim E."/>
            <person name="Yi H."/>
        </authorList>
    </citation>
    <scope>NUCLEOTIDE SEQUENCE [LARGE SCALE GENOMIC DNA]</scope>
    <source>
        <strain evidence="2 3">LPB0138</strain>
    </source>
</reference>
<dbReference type="RefSeq" id="WP_070237767.1">
    <property type="nucleotide sequence ID" value="NZ_CP017478.1"/>
</dbReference>
<dbReference type="Proteomes" id="UP000176050">
    <property type="component" value="Chromosome"/>
</dbReference>